<organism evidence="1 2">
    <name type="scientific">Rhamnusium bicolor</name>
    <dbReference type="NCBI Taxonomy" id="1586634"/>
    <lineage>
        <taxon>Eukaryota</taxon>
        <taxon>Metazoa</taxon>
        <taxon>Ecdysozoa</taxon>
        <taxon>Arthropoda</taxon>
        <taxon>Hexapoda</taxon>
        <taxon>Insecta</taxon>
        <taxon>Pterygota</taxon>
        <taxon>Neoptera</taxon>
        <taxon>Endopterygota</taxon>
        <taxon>Coleoptera</taxon>
        <taxon>Polyphaga</taxon>
        <taxon>Cucujiformia</taxon>
        <taxon>Chrysomeloidea</taxon>
        <taxon>Cerambycidae</taxon>
        <taxon>Lepturinae</taxon>
        <taxon>Rhagiini</taxon>
        <taxon>Rhamnusium</taxon>
    </lineage>
</organism>
<reference evidence="1" key="1">
    <citation type="journal article" date="2023" name="Insect Mol. Biol.">
        <title>Genome sequencing provides insights into the evolution of gene families encoding plant cell wall-degrading enzymes in longhorned beetles.</title>
        <authorList>
            <person name="Shin N.R."/>
            <person name="Okamura Y."/>
            <person name="Kirsch R."/>
            <person name="Pauchet Y."/>
        </authorList>
    </citation>
    <scope>NUCLEOTIDE SEQUENCE</scope>
    <source>
        <strain evidence="1">RBIC_L_NR</strain>
    </source>
</reference>
<name>A0AAV8XLB5_9CUCU</name>
<dbReference type="EMBL" id="JANEYF010003075">
    <property type="protein sequence ID" value="KAJ8939506.1"/>
    <property type="molecule type" value="Genomic_DNA"/>
</dbReference>
<sequence length="76" mass="8736">MQHFIKHTKPSLDNPVTLITDNHETRISISATVRCKEAGIILLTFHPHSRYKMQPKTYLCLDYSRPIIILQSLTGC</sequence>
<proteinExistence type="predicted"/>
<dbReference type="AlphaFoldDB" id="A0AAV8XLB5"/>
<evidence type="ECO:0000313" key="1">
    <source>
        <dbReference type="EMBL" id="KAJ8939506.1"/>
    </source>
</evidence>
<dbReference type="Proteomes" id="UP001162156">
    <property type="component" value="Unassembled WGS sequence"/>
</dbReference>
<accession>A0AAV8XLB5</accession>
<comment type="caution">
    <text evidence="1">The sequence shown here is derived from an EMBL/GenBank/DDBJ whole genome shotgun (WGS) entry which is preliminary data.</text>
</comment>
<protein>
    <submittedName>
        <fullName evidence="1">Uncharacterized protein</fullName>
    </submittedName>
</protein>
<gene>
    <name evidence="1" type="ORF">NQ314_011112</name>
</gene>
<keyword evidence="2" id="KW-1185">Reference proteome</keyword>
<evidence type="ECO:0000313" key="2">
    <source>
        <dbReference type="Proteomes" id="UP001162156"/>
    </source>
</evidence>